<name>A0A177BBX3_9BILA</name>
<dbReference type="Proteomes" id="UP000078046">
    <property type="component" value="Unassembled WGS sequence"/>
</dbReference>
<keyword evidence="2" id="KW-1185">Reference proteome</keyword>
<dbReference type="AlphaFoldDB" id="A0A177BBX3"/>
<organism evidence="1 2">
    <name type="scientific">Intoshia linei</name>
    <dbReference type="NCBI Taxonomy" id="1819745"/>
    <lineage>
        <taxon>Eukaryota</taxon>
        <taxon>Metazoa</taxon>
        <taxon>Spiralia</taxon>
        <taxon>Lophotrochozoa</taxon>
        <taxon>Mesozoa</taxon>
        <taxon>Orthonectida</taxon>
        <taxon>Rhopaluridae</taxon>
        <taxon>Intoshia</taxon>
    </lineage>
</organism>
<proteinExistence type="predicted"/>
<dbReference type="EMBL" id="LWCA01000027">
    <property type="protein sequence ID" value="OAF71746.1"/>
    <property type="molecule type" value="Genomic_DNA"/>
</dbReference>
<comment type="caution">
    <text evidence="1">The sequence shown here is derived from an EMBL/GenBank/DDBJ whole genome shotgun (WGS) entry which is preliminary data.</text>
</comment>
<reference evidence="1 2" key="1">
    <citation type="submission" date="2016-04" db="EMBL/GenBank/DDBJ databases">
        <title>The genome of Intoshia linei affirms orthonectids as highly simplified spiralians.</title>
        <authorList>
            <person name="Mikhailov K.V."/>
            <person name="Slusarev G.S."/>
            <person name="Nikitin M.A."/>
            <person name="Logacheva M.D."/>
            <person name="Penin A."/>
            <person name="Aleoshin V."/>
            <person name="Panchin Y.V."/>
        </authorList>
    </citation>
    <scope>NUCLEOTIDE SEQUENCE [LARGE SCALE GENOMIC DNA]</scope>
    <source>
        <strain evidence="1">Intl2013</strain>
        <tissue evidence="1">Whole animal</tissue>
    </source>
</reference>
<protein>
    <submittedName>
        <fullName evidence="1">Uncharacterized protein</fullName>
    </submittedName>
</protein>
<gene>
    <name evidence="1" type="ORF">A3Q56_00495</name>
</gene>
<accession>A0A177BBX3</accession>
<evidence type="ECO:0000313" key="2">
    <source>
        <dbReference type="Proteomes" id="UP000078046"/>
    </source>
</evidence>
<sequence>MYLNNMRIAQYLESVSVSVTKHKLSHIKNDEESETHISVSEINGLSASIVSIGRCFAPVAAGKFYDINTNLPFLCALLVSSYSCFSLFNKYQSKSGQFKVDLYKNNRKNKIKKC</sequence>
<evidence type="ECO:0000313" key="1">
    <source>
        <dbReference type="EMBL" id="OAF71746.1"/>
    </source>
</evidence>